<evidence type="ECO:0000256" key="5">
    <source>
        <dbReference type="ARBA" id="ARBA00022741"/>
    </source>
</evidence>
<dbReference type="Gene3D" id="3.30.565.10">
    <property type="entry name" value="Histidine kinase-like ATPase, C-terminal domain"/>
    <property type="match status" value="1"/>
</dbReference>
<reference evidence="10 11" key="1">
    <citation type="submission" date="2016-01" db="EMBL/GenBank/DDBJ databases">
        <title>Investigation of taxonomic status of Bacillus aminovorans.</title>
        <authorList>
            <person name="Verma A."/>
            <person name="Pal Y."/>
            <person name="Krishnamurthi S."/>
        </authorList>
    </citation>
    <scope>NUCLEOTIDE SEQUENCE [LARGE SCALE GENOMIC DNA]</scope>
    <source>
        <strain evidence="10 11">DSM 1314</strain>
    </source>
</reference>
<dbReference type="InterPro" id="IPR035965">
    <property type="entry name" value="PAS-like_dom_sf"/>
</dbReference>
<dbReference type="GO" id="GO:0000155">
    <property type="term" value="F:phosphorelay sensor kinase activity"/>
    <property type="evidence" value="ECO:0007669"/>
    <property type="project" value="InterPro"/>
</dbReference>
<dbReference type="PANTHER" id="PTHR43065:SF10">
    <property type="entry name" value="PEROXIDE STRESS-ACTIVATED HISTIDINE KINASE MAK3"/>
    <property type="match status" value="1"/>
</dbReference>
<dbReference type="PROSITE" id="PS50109">
    <property type="entry name" value="HIS_KIN"/>
    <property type="match status" value="1"/>
</dbReference>
<evidence type="ECO:0000259" key="9">
    <source>
        <dbReference type="PROSITE" id="PS50109"/>
    </source>
</evidence>
<evidence type="ECO:0000256" key="3">
    <source>
        <dbReference type="ARBA" id="ARBA00022553"/>
    </source>
</evidence>
<keyword evidence="6" id="KW-0418">Kinase</keyword>
<dbReference type="SUPFAM" id="SSF55785">
    <property type="entry name" value="PYP-like sensor domain (PAS domain)"/>
    <property type="match status" value="1"/>
</dbReference>
<evidence type="ECO:0000313" key="11">
    <source>
        <dbReference type="Proteomes" id="UP000076935"/>
    </source>
</evidence>
<dbReference type="PRINTS" id="PR00344">
    <property type="entry name" value="BCTRLSENSOR"/>
</dbReference>
<dbReference type="SMART" id="SM00388">
    <property type="entry name" value="HisKA"/>
    <property type="match status" value="1"/>
</dbReference>
<dbReference type="Gene3D" id="1.10.287.130">
    <property type="match status" value="1"/>
</dbReference>
<keyword evidence="3" id="KW-0597">Phosphoprotein</keyword>
<dbReference type="Gene3D" id="3.30.450.20">
    <property type="entry name" value="PAS domain"/>
    <property type="match status" value="1"/>
</dbReference>
<dbReference type="SMART" id="SM00387">
    <property type="entry name" value="HATPase_c"/>
    <property type="match status" value="1"/>
</dbReference>
<dbReference type="GO" id="GO:0005524">
    <property type="term" value="F:ATP binding"/>
    <property type="evidence" value="ECO:0007669"/>
    <property type="project" value="UniProtKB-KW"/>
</dbReference>
<evidence type="ECO:0000256" key="7">
    <source>
        <dbReference type="ARBA" id="ARBA00022840"/>
    </source>
</evidence>
<dbReference type="InterPro" id="IPR004358">
    <property type="entry name" value="Sig_transdc_His_kin-like_C"/>
</dbReference>
<organism evidence="10 11">
    <name type="scientific">Domibacillus aminovorans</name>
    <dbReference type="NCBI Taxonomy" id="29332"/>
    <lineage>
        <taxon>Bacteria</taxon>
        <taxon>Bacillati</taxon>
        <taxon>Bacillota</taxon>
        <taxon>Bacilli</taxon>
        <taxon>Bacillales</taxon>
        <taxon>Bacillaceae</taxon>
        <taxon>Domibacillus</taxon>
    </lineage>
</organism>
<name>A0A177LD62_9BACI</name>
<keyword evidence="5" id="KW-0547">Nucleotide-binding</keyword>
<evidence type="ECO:0000256" key="2">
    <source>
        <dbReference type="ARBA" id="ARBA00012438"/>
    </source>
</evidence>
<evidence type="ECO:0000256" key="4">
    <source>
        <dbReference type="ARBA" id="ARBA00022679"/>
    </source>
</evidence>
<keyword evidence="11" id="KW-1185">Reference proteome</keyword>
<dbReference type="CDD" id="cd00075">
    <property type="entry name" value="HATPase"/>
    <property type="match status" value="1"/>
</dbReference>
<keyword evidence="4" id="KW-0808">Transferase</keyword>
<sequence>MDYSYKENNQNINNNKIDYKNLIPGPNRFVFKFIKKDNDFIHTFIEGEFLEKLGLSPSHIIGKSLHEFLPENQANQKHKFYELAWNGVPVNYEGYINGFHYLASLTPVIINSKIIEVNSIAIDITEYRKNSMKIQELEKLSLIGELAAGVAHEIRNPLTSIIGFAQIIKESSIDEATDKYLEIMLNELNRISTIVNEFMCISKPKESMEFRNTDIKALVSRVIEFMKPQASLKGLNLIEFINSDSIITAHCDPNHLTQVLMNLIQNALEATTESTQKIVVSLKNVNKDSLLIKITDQGSGISPERQKRLFEPFYTTKEKGTGLGLMMCKRIIENHNGTIEINSQLGKGTTVRIILPKAVSRLQSSSKTGLSVQRQL</sequence>
<evidence type="ECO:0000313" key="10">
    <source>
        <dbReference type="EMBL" id="OAH63115.1"/>
    </source>
</evidence>
<evidence type="ECO:0000256" key="6">
    <source>
        <dbReference type="ARBA" id="ARBA00022777"/>
    </source>
</evidence>
<accession>A0A177LD62</accession>
<dbReference type="InterPro" id="IPR036890">
    <property type="entry name" value="HATPase_C_sf"/>
</dbReference>
<dbReference type="Pfam" id="PF00512">
    <property type="entry name" value="HisKA"/>
    <property type="match status" value="1"/>
</dbReference>
<dbReference type="InterPro" id="IPR005467">
    <property type="entry name" value="His_kinase_dom"/>
</dbReference>
<dbReference type="InterPro" id="IPR003661">
    <property type="entry name" value="HisK_dim/P_dom"/>
</dbReference>
<gene>
    <name evidence="10" type="ORF">AWH49_07180</name>
</gene>
<feature type="domain" description="Histidine kinase" evidence="9">
    <location>
        <begin position="149"/>
        <end position="359"/>
    </location>
</feature>
<dbReference type="Proteomes" id="UP000076935">
    <property type="component" value="Unassembled WGS sequence"/>
</dbReference>
<dbReference type="STRING" id="29332.AWH48_02245"/>
<dbReference type="Pfam" id="PF02518">
    <property type="entry name" value="HATPase_c"/>
    <property type="match status" value="1"/>
</dbReference>
<keyword evidence="8" id="KW-0902">Two-component regulatory system</keyword>
<keyword evidence="7" id="KW-0067">ATP-binding</keyword>
<evidence type="ECO:0000256" key="1">
    <source>
        <dbReference type="ARBA" id="ARBA00000085"/>
    </source>
</evidence>
<dbReference type="CDD" id="cd00082">
    <property type="entry name" value="HisKA"/>
    <property type="match status" value="1"/>
</dbReference>
<dbReference type="InterPro" id="IPR036097">
    <property type="entry name" value="HisK_dim/P_sf"/>
</dbReference>
<dbReference type="SUPFAM" id="SSF47384">
    <property type="entry name" value="Homodimeric domain of signal transducing histidine kinase"/>
    <property type="match status" value="1"/>
</dbReference>
<comment type="catalytic activity">
    <reaction evidence="1">
        <text>ATP + protein L-histidine = ADP + protein N-phospho-L-histidine.</text>
        <dbReference type="EC" id="2.7.13.3"/>
    </reaction>
</comment>
<dbReference type="AlphaFoldDB" id="A0A177LD62"/>
<protein>
    <recommendedName>
        <fullName evidence="2">histidine kinase</fullName>
        <ecNumber evidence="2">2.7.13.3</ecNumber>
    </recommendedName>
</protein>
<evidence type="ECO:0000256" key="8">
    <source>
        <dbReference type="ARBA" id="ARBA00023012"/>
    </source>
</evidence>
<comment type="caution">
    <text evidence="10">The sequence shown here is derived from an EMBL/GenBank/DDBJ whole genome shotgun (WGS) entry which is preliminary data.</text>
</comment>
<dbReference type="SUPFAM" id="SSF55874">
    <property type="entry name" value="ATPase domain of HSP90 chaperone/DNA topoisomerase II/histidine kinase"/>
    <property type="match status" value="1"/>
</dbReference>
<dbReference type="EMBL" id="LQWY01000003">
    <property type="protein sequence ID" value="OAH63115.1"/>
    <property type="molecule type" value="Genomic_DNA"/>
</dbReference>
<dbReference type="EC" id="2.7.13.3" evidence="2"/>
<dbReference type="PANTHER" id="PTHR43065">
    <property type="entry name" value="SENSOR HISTIDINE KINASE"/>
    <property type="match status" value="1"/>
</dbReference>
<proteinExistence type="predicted"/>
<dbReference type="RefSeq" id="WP_051927720.1">
    <property type="nucleotide sequence ID" value="NZ_JBCNAN010000006.1"/>
</dbReference>
<dbReference type="InterPro" id="IPR003594">
    <property type="entry name" value="HATPase_dom"/>
</dbReference>